<reference evidence="1 2" key="1">
    <citation type="journal article" date="2020" name="Front. Plant Sci.">
        <title>Isolation of Rhizosphere Bacteria That Improve Quality and Water Stress Tolerance in Greenhouse Ornamentals.</title>
        <authorList>
            <person name="Nordstedt N.P."/>
            <person name="Jones M.L."/>
        </authorList>
    </citation>
    <scope>NUCLEOTIDE SEQUENCE [LARGE SCALE GENOMIC DNA]</scope>
    <source>
        <strain evidence="1 2">C7D2</strain>
    </source>
</reference>
<organism evidence="1 2">
    <name type="scientific">Pseudomonas corrugata</name>
    <dbReference type="NCBI Taxonomy" id="47879"/>
    <lineage>
        <taxon>Bacteria</taxon>
        <taxon>Pseudomonadati</taxon>
        <taxon>Pseudomonadota</taxon>
        <taxon>Gammaproteobacteria</taxon>
        <taxon>Pseudomonadales</taxon>
        <taxon>Pseudomonadaceae</taxon>
        <taxon>Pseudomonas</taxon>
    </lineage>
</organism>
<proteinExistence type="predicted"/>
<dbReference type="Pfam" id="PF04221">
    <property type="entry name" value="RelB"/>
    <property type="match status" value="1"/>
</dbReference>
<dbReference type="InterPro" id="IPR013321">
    <property type="entry name" value="Arc_rbn_hlx_hlx"/>
</dbReference>
<dbReference type="Gene3D" id="1.10.1220.10">
    <property type="entry name" value="Met repressor-like"/>
    <property type="match status" value="1"/>
</dbReference>
<protein>
    <submittedName>
        <fullName evidence="1">Type II toxin-antitoxin system RelB/DinJ family antitoxin</fullName>
    </submittedName>
</protein>
<name>A0A7Y5Z7A2_9PSED</name>
<dbReference type="InterPro" id="IPR007337">
    <property type="entry name" value="RelB/DinJ"/>
</dbReference>
<dbReference type="AlphaFoldDB" id="A0A7Y5Z7A2"/>
<gene>
    <name evidence="1" type="ORF">HNO91_17950</name>
</gene>
<dbReference type="Proteomes" id="UP000536720">
    <property type="component" value="Unassembled WGS sequence"/>
</dbReference>
<dbReference type="EMBL" id="JABFMR010000016">
    <property type="protein sequence ID" value="NUT88322.1"/>
    <property type="molecule type" value="Genomic_DNA"/>
</dbReference>
<evidence type="ECO:0000313" key="2">
    <source>
        <dbReference type="Proteomes" id="UP000536720"/>
    </source>
</evidence>
<dbReference type="GO" id="GO:0006355">
    <property type="term" value="P:regulation of DNA-templated transcription"/>
    <property type="evidence" value="ECO:0007669"/>
    <property type="project" value="InterPro"/>
</dbReference>
<comment type="caution">
    <text evidence="1">The sequence shown here is derived from an EMBL/GenBank/DDBJ whole genome shotgun (WGS) entry which is preliminary data.</text>
</comment>
<sequence>MSLQASQCLPSVCHIDDDLKHRSFAELKKLGITPSELMRQALQYVAERGTLPFDEEDEVLFEKAKNRLAAPQRVKVSLDDSDFTDS</sequence>
<accession>A0A7Y5Z7A2</accession>
<evidence type="ECO:0000313" key="1">
    <source>
        <dbReference type="EMBL" id="NUT88322.1"/>
    </source>
</evidence>